<evidence type="ECO:0000256" key="11">
    <source>
        <dbReference type="ARBA" id="ARBA00023141"/>
    </source>
</evidence>
<evidence type="ECO:0000259" key="17">
    <source>
        <dbReference type="Pfam" id="PF04715"/>
    </source>
</evidence>
<evidence type="ECO:0000313" key="18">
    <source>
        <dbReference type="EMBL" id="BDG60638.1"/>
    </source>
</evidence>
<dbReference type="PANTHER" id="PTHR11236:SF48">
    <property type="entry name" value="ISOCHORISMATE SYNTHASE MENF"/>
    <property type="match status" value="1"/>
</dbReference>
<evidence type="ECO:0000313" key="19">
    <source>
        <dbReference type="Proteomes" id="UP001163687"/>
    </source>
</evidence>
<evidence type="ECO:0000256" key="2">
    <source>
        <dbReference type="ARBA" id="ARBA00004873"/>
    </source>
</evidence>
<keyword evidence="12 15" id="KW-0456">Lyase</keyword>
<evidence type="ECO:0000256" key="14">
    <source>
        <dbReference type="ARBA" id="ARBA00047683"/>
    </source>
</evidence>
<comment type="function">
    <text evidence="13 15">Part of a heterotetrameric complex that catalyzes the two-step biosynthesis of anthranilate, an intermediate in the biosynthesis of L-tryptophan. In the first step, the glutamine-binding beta subunit (TrpG) of anthranilate synthase (AS) provides the glutamine amidotransferase activity which generates ammonia as a substrate that, along with chorismate, is used in the second step, catalyzed by the large alpha subunit of AS (TrpE) to produce anthranilate. In the absence of TrpG, TrpE can synthesize anthranilate directly from chorismate and high concentrations of ammonia.</text>
</comment>
<evidence type="ECO:0000256" key="5">
    <source>
        <dbReference type="ARBA" id="ARBA00012266"/>
    </source>
</evidence>
<comment type="similarity">
    <text evidence="3 15">Belongs to the anthranilate synthase component I family.</text>
</comment>
<dbReference type="EMBL" id="AP025628">
    <property type="protein sequence ID" value="BDG60638.1"/>
    <property type="molecule type" value="Genomic_DNA"/>
</dbReference>
<evidence type="ECO:0000256" key="10">
    <source>
        <dbReference type="ARBA" id="ARBA00022842"/>
    </source>
</evidence>
<evidence type="ECO:0000256" key="9">
    <source>
        <dbReference type="ARBA" id="ARBA00022822"/>
    </source>
</evidence>
<name>A0AA35CLJ5_9FIRM</name>
<proteinExistence type="inferred from homology"/>
<dbReference type="SUPFAM" id="SSF56322">
    <property type="entry name" value="ADC synthase"/>
    <property type="match status" value="1"/>
</dbReference>
<evidence type="ECO:0000256" key="12">
    <source>
        <dbReference type="ARBA" id="ARBA00023239"/>
    </source>
</evidence>
<dbReference type="Proteomes" id="UP001163687">
    <property type="component" value="Chromosome"/>
</dbReference>
<keyword evidence="7 15" id="KW-0028">Amino-acid biosynthesis</keyword>
<keyword evidence="8 15" id="KW-0479">Metal-binding</keyword>
<comment type="pathway">
    <text evidence="2 15">Amino-acid biosynthesis; L-tryptophan biosynthesis; L-tryptophan from chorismate: step 1/5.</text>
</comment>
<keyword evidence="9 15" id="KW-0822">Tryptophan biosynthesis</keyword>
<sequence>MLTRTVPAPFLEAASRFRTVPVYQELIADLETPISLFLKLFAQDRDAFLLESADGGDRVGRYSMLGGRPLARLVHREGRTVRSGPEGEAVRTGDPLRHLRELLAGLDAAPPVPLAGPPATGLPPFLGGAVGYLGYDVVRHFERLPGAPPDVLGAPDAVFLVPELVAVFDHLTHRLYLVALAVPGGDPEGAYARALDVLGEARARLAAPVAPAPPVAPATRAGAAAGGLHAHFPRERFLAAVRRIQEYIAAGDAFQVVLSQRLTAPTRANPLDIYRMLRTVNPSPYLFYFRTGDLHLVGSSPERLVKVQDGVVEVRPIAGTEPRGRDEAEDRANEERLLASEKERAEHIMLVDLGRNDVGRVAEFGTVRVPELMRVERYSHVMHLVSSVTGRLAPGRDALDALAACFPAGTLTGAPKVRAMEIIDELEPVRRGPYGGAVGYVDLRGNLDTCITIRTLILQDAVAHIQAGAGVVADSDPQREYEETLHKARHLIRTLELAEGGRP</sequence>
<dbReference type="PANTHER" id="PTHR11236">
    <property type="entry name" value="AMINOBENZOATE/ANTHRANILATE SYNTHASE"/>
    <property type="match status" value="1"/>
</dbReference>
<organism evidence="18 19">
    <name type="scientific">Caldinitratiruptor microaerophilus</name>
    <dbReference type="NCBI Taxonomy" id="671077"/>
    <lineage>
        <taxon>Bacteria</taxon>
        <taxon>Bacillati</taxon>
        <taxon>Bacillota</taxon>
        <taxon>Clostridia</taxon>
        <taxon>Eubacteriales</taxon>
        <taxon>Symbiobacteriaceae</taxon>
        <taxon>Caldinitratiruptor</taxon>
    </lineage>
</organism>
<reference evidence="18" key="1">
    <citation type="submission" date="2022-03" db="EMBL/GenBank/DDBJ databases">
        <title>Complete genome sequence of Caldinitratiruptor microaerophilus.</title>
        <authorList>
            <person name="Mukaiyama R."/>
            <person name="Nishiyama T."/>
            <person name="Ueda K."/>
        </authorList>
    </citation>
    <scope>NUCLEOTIDE SEQUENCE</scope>
    <source>
        <strain evidence="18">JCM 16183</strain>
    </source>
</reference>
<dbReference type="Pfam" id="PF00425">
    <property type="entry name" value="Chorismate_bind"/>
    <property type="match status" value="1"/>
</dbReference>
<dbReference type="Pfam" id="PF04715">
    <property type="entry name" value="Anth_synt_I_N"/>
    <property type="match status" value="1"/>
</dbReference>
<protein>
    <recommendedName>
        <fullName evidence="6 15">Anthranilate synthase component 1</fullName>
        <ecNumber evidence="5 15">4.1.3.27</ecNumber>
    </recommendedName>
</protein>
<dbReference type="InterPro" id="IPR015890">
    <property type="entry name" value="Chorismate_C"/>
</dbReference>
<evidence type="ECO:0000256" key="6">
    <source>
        <dbReference type="ARBA" id="ARBA00020653"/>
    </source>
</evidence>
<evidence type="ECO:0000256" key="3">
    <source>
        <dbReference type="ARBA" id="ARBA00009562"/>
    </source>
</evidence>
<dbReference type="EC" id="4.1.3.27" evidence="5 15"/>
<comment type="subunit">
    <text evidence="4 15">Heterotetramer consisting of two non-identical subunits: a beta subunit (TrpG) and a large alpha subunit (TrpE).</text>
</comment>
<dbReference type="AlphaFoldDB" id="A0AA35CLJ5"/>
<feature type="domain" description="Anthranilate synthase component I N-terminal" evidence="17">
    <location>
        <begin position="29"/>
        <end position="177"/>
    </location>
</feature>
<dbReference type="RefSeq" id="WP_264844646.1">
    <property type="nucleotide sequence ID" value="NZ_AP025628.1"/>
</dbReference>
<evidence type="ECO:0000256" key="15">
    <source>
        <dbReference type="RuleBase" id="RU364045"/>
    </source>
</evidence>
<dbReference type="NCBIfam" id="TIGR00564">
    <property type="entry name" value="trpE_most"/>
    <property type="match status" value="1"/>
</dbReference>
<dbReference type="KEGG" id="cmic:caldi_17280"/>
<dbReference type="InterPro" id="IPR005256">
    <property type="entry name" value="Anth_synth_I_PabB"/>
</dbReference>
<evidence type="ECO:0000256" key="13">
    <source>
        <dbReference type="ARBA" id="ARBA00025634"/>
    </source>
</evidence>
<evidence type="ECO:0000256" key="4">
    <source>
        <dbReference type="ARBA" id="ARBA00011575"/>
    </source>
</evidence>
<dbReference type="InterPro" id="IPR005801">
    <property type="entry name" value="ADC_synthase"/>
</dbReference>
<dbReference type="PRINTS" id="PR00095">
    <property type="entry name" value="ANTSNTHASEI"/>
</dbReference>
<keyword evidence="10 15" id="KW-0460">Magnesium</keyword>
<comment type="catalytic activity">
    <reaction evidence="14 15">
        <text>chorismate + L-glutamine = anthranilate + pyruvate + L-glutamate + H(+)</text>
        <dbReference type="Rhea" id="RHEA:21732"/>
        <dbReference type="ChEBI" id="CHEBI:15361"/>
        <dbReference type="ChEBI" id="CHEBI:15378"/>
        <dbReference type="ChEBI" id="CHEBI:16567"/>
        <dbReference type="ChEBI" id="CHEBI:29748"/>
        <dbReference type="ChEBI" id="CHEBI:29985"/>
        <dbReference type="ChEBI" id="CHEBI:58359"/>
        <dbReference type="EC" id="4.1.3.27"/>
    </reaction>
</comment>
<evidence type="ECO:0000256" key="8">
    <source>
        <dbReference type="ARBA" id="ARBA00022723"/>
    </source>
</evidence>
<comment type="cofactor">
    <cofactor evidence="1 15">
        <name>Mg(2+)</name>
        <dbReference type="ChEBI" id="CHEBI:18420"/>
    </cofactor>
</comment>
<dbReference type="GO" id="GO:0004049">
    <property type="term" value="F:anthranilate synthase activity"/>
    <property type="evidence" value="ECO:0007669"/>
    <property type="project" value="UniProtKB-EC"/>
</dbReference>
<feature type="domain" description="Chorismate-utilising enzyme C-terminal" evidence="16">
    <location>
        <begin position="234"/>
        <end position="487"/>
    </location>
</feature>
<evidence type="ECO:0000256" key="7">
    <source>
        <dbReference type="ARBA" id="ARBA00022605"/>
    </source>
</evidence>
<dbReference type="InterPro" id="IPR006805">
    <property type="entry name" value="Anth_synth_I_N"/>
</dbReference>
<dbReference type="Gene3D" id="3.60.120.10">
    <property type="entry name" value="Anthranilate synthase"/>
    <property type="match status" value="1"/>
</dbReference>
<gene>
    <name evidence="15 18" type="primary">trpE</name>
    <name evidence="18" type="ORF">caldi_17280</name>
</gene>
<dbReference type="GO" id="GO:0000162">
    <property type="term" value="P:L-tryptophan biosynthetic process"/>
    <property type="evidence" value="ECO:0007669"/>
    <property type="project" value="UniProtKB-KW"/>
</dbReference>
<dbReference type="InterPro" id="IPR019999">
    <property type="entry name" value="Anth_synth_I-like"/>
</dbReference>
<accession>A0AA35CLJ5</accession>
<dbReference type="GO" id="GO:0046872">
    <property type="term" value="F:metal ion binding"/>
    <property type="evidence" value="ECO:0007669"/>
    <property type="project" value="UniProtKB-KW"/>
</dbReference>
<keyword evidence="11 15" id="KW-0057">Aromatic amino acid biosynthesis</keyword>
<evidence type="ECO:0000256" key="1">
    <source>
        <dbReference type="ARBA" id="ARBA00001946"/>
    </source>
</evidence>
<evidence type="ECO:0000259" key="16">
    <source>
        <dbReference type="Pfam" id="PF00425"/>
    </source>
</evidence>
<keyword evidence="19" id="KW-1185">Reference proteome</keyword>